<feature type="non-terminal residue" evidence="1">
    <location>
        <position position="193"/>
    </location>
</feature>
<accession>X1BIR2</accession>
<organism evidence="1">
    <name type="scientific">marine sediment metagenome</name>
    <dbReference type="NCBI Taxonomy" id="412755"/>
    <lineage>
        <taxon>unclassified sequences</taxon>
        <taxon>metagenomes</taxon>
        <taxon>ecological metagenomes</taxon>
    </lineage>
</organism>
<evidence type="ECO:0008006" key="2">
    <source>
        <dbReference type="Google" id="ProtNLM"/>
    </source>
</evidence>
<protein>
    <recommendedName>
        <fullName evidence="2">Rad50/SbcC-type AAA domain-containing protein</fullName>
    </recommendedName>
</protein>
<comment type="caution">
    <text evidence="1">The sequence shown here is derived from an EMBL/GenBank/DDBJ whole genome shotgun (WGS) entry which is preliminary data.</text>
</comment>
<proteinExistence type="predicted"/>
<sequence>MNAETSQNLTIELKTQGRNTIPIIYPEDIITIHGKNGVGKSMAATLLEIASDNYIFENKLRFQKLANVIDSCEIQFKINSNALYKVILKPYLWKFDENLNRVNPMTLGNFFYIEKERKKEINFEEFKKKIYIRTIRGNESLHQQIYFFKDLFVAKIEQKLKKLENKIEFLGNYQKWLKEKTKKAIIDDYIQLQ</sequence>
<name>X1BIR2_9ZZZZ</name>
<evidence type="ECO:0000313" key="1">
    <source>
        <dbReference type="EMBL" id="GAG95799.1"/>
    </source>
</evidence>
<dbReference type="EMBL" id="BART01022391">
    <property type="protein sequence ID" value="GAG95799.1"/>
    <property type="molecule type" value="Genomic_DNA"/>
</dbReference>
<reference evidence="1" key="1">
    <citation type="journal article" date="2014" name="Front. Microbiol.">
        <title>High frequency of phylogenetically diverse reductive dehalogenase-homologous genes in deep subseafloor sedimentary metagenomes.</title>
        <authorList>
            <person name="Kawai M."/>
            <person name="Futagami T."/>
            <person name="Toyoda A."/>
            <person name="Takaki Y."/>
            <person name="Nishi S."/>
            <person name="Hori S."/>
            <person name="Arai W."/>
            <person name="Tsubouchi T."/>
            <person name="Morono Y."/>
            <person name="Uchiyama I."/>
            <person name="Ito T."/>
            <person name="Fujiyama A."/>
            <person name="Inagaki F."/>
            <person name="Takami H."/>
        </authorList>
    </citation>
    <scope>NUCLEOTIDE SEQUENCE</scope>
    <source>
        <strain evidence="1">Expedition CK06-06</strain>
    </source>
</reference>
<gene>
    <name evidence="1" type="ORF">S01H4_40998</name>
</gene>
<dbReference type="AlphaFoldDB" id="X1BIR2"/>